<evidence type="ECO:0008006" key="4">
    <source>
        <dbReference type="Google" id="ProtNLM"/>
    </source>
</evidence>
<sequence>MSYTQPVTPARDPVSTRGPQNPTKHDVNSFALNPTADTLADTLDTLTADSTIRGSTPGAQLRERNSEIEDLRNAAVVQKKRDSFVDFEEEQRRRRSDVSISSQSSSRRGSRHVTIEESPQPPKSQPRAGANIVFLEDGLNASHDSTSDSDPLLDLSNTYKITLERDPPPLDTEFEGEEDEYDPSLGVHFYIPPPTSAFEDQSNLDFLSHFSGSSRQLPNNGESDADTNTSMLIIRSLSPLSSGKSSPAQRCGMLNKGDVVLRINEEKVWGRGVMELGEIITRQMSWKEGGDNSSRMKIELLCVIGEGSEIIKKLDDRERRLKSRGRKGQNRGEVDSLLSFLGGADNMLGGNGFEAKRSDYYSSDDDEVEEEGAGNDVSAHWDNKNNSTKEVPLTHFVPLESNVVKVKNPFVSTLTPLRSSAGEDELVRRILGKISAALSVDEDDEDSLLGEKVVDEEETEILEEKKNETGEEENQEQEEEKQKSSARVELWNKIVEEVGGNVRIQSRKNVDRLSEDEWADLILHAVRDCLHQNNNNNNNAEATTPLKTQTQTTTTSNALSPPEVTSFNEVDNPADKSTNRSMDEMLTDGFGDIFGVPTTPSKNFLEVVNPRAVLPDYAPPYFLTKAVYSCTGGGREEVVREWTKFLGNGAVDECRRVEKGQTEGEHFPHLSQMCCELLRAVVVQMVSGDEIEAAEQERLASFVETNVYYLAFVEDTCTDFSTRLLTACLDKFGGSDIVIESVMKRLSVMDSKHVKQVQDVQEKGIGAVAEAEAGLLLSVRLSLLQDQDSLGKIVADKSLVETVLVDAFPFIGGTWVKKLLVDNEAVFLEYCVGVLGGTKGEEGARDRGLVEAVCSCGEVVVSSREEVVRIIGGFGVNVGKGWWRKAIFKGLTSVKAWDGVEELGGKLLGVVEGVEGEAIAEANAEKIVVEAMQGLCDHKLDREDWSGFESAMKMMHDVAEGTDAIIEYLAHRHVKRTTTDDVHVFEKIVNIAATKILKPGRGLELLKLYTMTGGGLRSIINEILYKAADDSSCRDELSVAWDRLQRMNGGGGVGGEGEENEEGGGEDDINVDELWGKLKSGRFYSDDD</sequence>
<dbReference type="AlphaFoldDB" id="A0A9W7E1F3"/>
<proteinExistence type="predicted"/>
<feature type="compositionally biased region" description="Acidic residues" evidence="1">
    <location>
        <begin position="362"/>
        <end position="373"/>
    </location>
</feature>
<organism evidence="2 3">
    <name type="scientific">Triparma laevis f. longispina</name>
    <dbReference type="NCBI Taxonomy" id="1714387"/>
    <lineage>
        <taxon>Eukaryota</taxon>
        <taxon>Sar</taxon>
        <taxon>Stramenopiles</taxon>
        <taxon>Ochrophyta</taxon>
        <taxon>Bolidophyceae</taxon>
        <taxon>Parmales</taxon>
        <taxon>Triparmaceae</taxon>
        <taxon>Triparma</taxon>
    </lineage>
</organism>
<feature type="compositionally biased region" description="Low complexity" evidence="1">
    <location>
        <begin position="534"/>
        <end position="555"/>
    </location>
</feature>
<evidence type="ECO:0000313" key="3">
    <source>
        <dbReference type="Proteomes" id="UP001165122"/>
    </source>
</evidence>
<name>A0A9W7E1F3_9STRA</name>
<dbReference type="EMBL" id="BRXW01000516">
    <property type="protein sequence ID" value="GMH62388.1"/>
    <property type="molecule type" value="Genomic_DNA"/>
</dbReference>
<feature type="compositionally biased region" description="Acidic residues" evidence="1">
    <location>
        <begin position="470"/>
        <end position="479"/>
    </location>
</feature>
<evidence type="ECO:0000313" key="2">
    <source>
        <dbReference type="EMBL" id="GMH62388.1"/>
    </source>
</evidence>
<accession>A0A9W7E1F3</accession>
<reference evidence="3" key="1">
    <citation type="journal article" date="2023" name="Commun. Biol.">
        <title>Genome analysis of Parmales, the sister group of diatoms, reveals the evolutionary specialization of diatoms from phago-mixotrophs to photoautotrophs.</title>
        <authorList>
            <person name="Ban H."/>
            <person name="Sato S."/>
            <person name="Yoshikawa S."/>
            <person name="Yamada K."/>
            <person name="Nakamura Y."/>
            <person name="Ichinomiya M."/>
            <person name="Sato N."/>
            <person name="Blanc-Mathieu R."/>
            <person name="Endo H."/>
            <person name="Kuwata A."/>
            <person name="Ogata H."/>
        </authorList>
    </citation>
    <scope>NUCLEOTIDE SEQUENCE [LARGE SCALE GENOMIC DNA]</scope>
    <source>
        <strain evidence="3">NIES 3700</strain>
    </source>
</reference>
<feature type="region of interest" description="Disordered" evidence="1">
    <location>
        <begin position="455"/>
        <end position="486"/>
    </location>
</feature>
<feature type="region of interest" description="Disordered" evidence="1">
    <location>
        <begin position="1047"/>
        <end position="1070"/>
    </location>
</feature>
<feature type="region of interest" description="Disordered" evidence="1">
    <location>
        <begin position="361"/>
        <end position="386"/>
    </location>
</feature>
<feature type="region of interest" description="Disordered" evidence="1">
    <location>
        <begin position="534"/>
        <end position="574"/>
    </location>
</feature>
<feature type="compositionally biased region" description="Low complexity" evidence="1">
    <location>
        <begin position="98"/>
        <end position="107"/>
    </location>
</feature>
<feature type="region of interest" description="Disordered" evidence="1">
    <location>
        <begin position="48"/>
        <end position="67"/>
    </location>
</feature>
<keyword evidence="3" id="KW-1185">Reference proteome</keyword>
<evidence type="ECO:0000256" key="1">
    <source>
        <dbReference type="SAM" id="MobiDB-lite"/>
    </source>
</evidence>
<dbReference type="OrthoDB" id="10461874at2759"/>
<feature type="compositionally biased region" description="Polar residues" evidence="1">
    <location>
        <begin position="556"/>
        <end position="572"/>
    </location>
</feature>
<dbReference type="InterPro" id="IPR036034">
    <property type="entry name" value="PDZ_sf"/>
</dbReference>
<gene>
    <name evidence="2" type="ORF">TrLO_g6547</name>
</gene>
<feature type="compositionally biased region" description="Acidic residues" evidence="1">
    <location>
        <begin position="1056"/>
        <end position="1070"/>
    </location>
</feature>
<feature type="region of interest" description="Disordered" evidence="1">
    <location>
        <begin position="1"/>
        <end position="32"/>
    </location>
</feature>
<comment type="caution">
    <text evidence="2">The sequence shown here is derived from an EMBL/GenBank/DDBJ whole genome shotgun (WGS) entry which is preliminary data.</text>
</comment>
<dbReference type="Proteomes" id="UP001165122">
    <property type="component" value="Unassembled WGS sequence"/>
</dbReference>
<dbReference type="SUPFAM" id="SSF50156">
    <property type="entry name" value="PDZ domain-like"/>
    <property type="match status" value="1"/>
</dbReference>
<protein>
    <recommendedName>
        <fullName evidence="4">PDZ domain-containing protein</fullName>
    </recommendedName>
</protein>
<feature type="region of interest" description="Disordered" evidence="1">
    <location>
        <begin position="81"/>
        <end position="127"/>
    </location>
</feature>